<dbReference type="AlphaFoldDB" id="A0A3P8Q550"/>
<dbReference type="SMART" id="SM00409">
    <property type="entry name" value="IG"/>
    <property type="match status" value="2"/>
</dbReference>
<dbReference type="InterPro" id="IPR003598">
    <property type="entry name" value="Ig_sub2"/>
</dbReference>
<name>A0A3P8Q550_ASTCA</name>
<dbReference type="OMA" id="WLFVCPK"/>
<feature type="transmembrane region" description="Helical" evidence="2">
    <location>
        <begin position="220"/>
        <end position="238"/>
    </location>
</feature>
<feature type="domain" description="Ig-like" evidence="4">
    <location>
        <begin position="82"/>
        <end position="197"/>
    </location>
</feature>
<dbReference type="Ensembl" id="ENSACLT00000025052.2">
    <property type="protein sequence ID" value="ENSACLP00000024468.2"/>
    <property type="gene ID" value="ENSACLG00000016657.2"/>
</dbReference>
<dbReference type="InterPro" id="IPR036179">
    <property type="entry name" value="Ig-like_dom_sf"/>
</dbReference>
<dbReference type="STRING" id="8154.ENSACLP00000024468"/>
<dbReference type="InterPro" id="IPR003599">
    <property type="entry name" value="Ig_sub"/>
</dbReference>
<evidence type="ECO:0000256" key="1">
    <source>
        <dbReference type="ARBA" id="ARBA00023319"/>
    </source>
</evidence>
<dbReference type="InterPro" id="IPR013151">
    <property type="entry name" value="Immunoglobulin_dom"/>
</dbReference>
<dbReference type="SMART" id="SM00408">
    <property type="entry name" value="IGc2"/>
    <property type="match status" value="2"/>
</dbReference>
<feature type="signal peptide" evidence="3">
    <location>
        <begin position="1"/>
        <end position="23"/>
    </location>
</feature>
<dbReference type="SUPFAM" id="SSF48726">
    <property type="entry name" value="Immunoglobulin"/>
    <property type="match status" value="2"/>
</dbReference>
<reference evidence="5" key="3">
    <citation type="submission" date="2025-08" db="UniProtKB">
        <authorList>
            <consortium name="Ensembl"/>
        </authorList>
    </citation>
    <scope>IDENTIFICATION</scope>
</reference>
<dbReference type="Proteomes" id="UP000265100">
    <property type="component" value="Chromosome 14"/>
</dbReference>
<dbReference type="GeneTree" id="ENSGT00990000204560"/>
<evidence type="ECO:0000256" key="2">
    <source>
        <dbReference type="SAM" id="Phobius"/>
    </source>
</evidence>
<reference evidence="5" key="4">
    <citation type="submission" date="2025-09" db="UniProtKB">
        <authorList>
            <consortium name="Ensembl"/>
        </authorList>
    </citation>
    <scope>IDENTIFICATION</scope>
</reference>
<reference evidence="5 6" key="1">
    <citation type="submission" date="2018-05" db="EMBL/GenBank/DDBJ databases">
        <authorList>
            <person name="Datahose"/>
        </authorList>
    </citation>
    <scope>NUCLEOTIDE SEQUENCE</scope>
</reference>
<keyword evidence="1" id="KW-0393">Immunoglobulin domain</keyword>
<keyword evidence="2" id="KW-1133">Transmembrane helix</keyword>
<evidence type="ECO:0000313" key="5">
    <source>
        <dbReference type="Ensembl" id="ENSACLP00000024468.2"/>
    </source>
</evidence>
<dbReference type="Pfam" id="PF00047">
    <property type="entry name" value="ig"/>
    <property type="match status" value="1"/>
</dbReference>
<dbReference type="InterPro" id="IPR007110">
    <property type="entry name" value="Ig-like_dom"/>
</dbReference>
<dbReference type="InterPro" id="IPR013783">
    <property type="entry name" value="Ig-like_fold"/>
</dbReference>
<dbReference type="PROSITE" id="PS50835">
    <property type="entry name" value="IG_LIKE"/>
    <property type="match status" value="1"/>
</dbReference>
<reference evidence="6" key="2">
    <citation type="submission" date="2023-03" db="EMBL/GenBank/DDBJ databases">
        <authorList>
            <consortium name="Wellcome Sanger Institute Data Sharing"/>
        </authorList>
    </citation>
    <scope>NUCLEOTIDE SEQUENCE [LARGE SCALE GENOMIC DNA]</scope>
</reference>
<keyword evidence="2" id="KW-0472">Membrane</keyword>
<protein>
    <recommendedName>
        <fullName evidence="4">Ig-like domain-containing protein</fullName>
    </recommendedName>
</protein>
<keyword evidence="3" id="KW-0732">Signal</keyword>
<organism evidence="5 6">
    <name type="scientific">Astatotilapia calliptera</name>
    <name type="common">Eastern happy</name>
    <name type="synonym">Chromis callipterus</name>
    <dbReference type="NCBI Taxonomy" id="8154"/>
    <lineage>
        <taxon>Eukaryota</taxon>
        <taxon>Metazoa</taxon>
        <taxon>Chordata</taxon>
        <taxon>Craniata</taxon>
        <taxon>Vertebrata</taxon>
        <taxon>Euteleostomi</taxon>
        <taxon>Actinopterygii</taxon>
        <taxon>Neopterygii</taxon>
        <taxon>Teleostei</taxon>
        <taxon>Neoteleostei</taxon>
        <taxon>Acanthomorphata</taxon>
        <taxon>Ovalentaria</taxon>
        <taxon>Cichlomorphae</taxon>
        <taxon>Cichliformes</taxon>
        <taxon>Cichlidae</taxon>
        <taxon>African cichlids</taxon>
        <taxon>Pseudocrenilabrinae</taxon>
        <taxon>Haplochromini</taxon>
        <taxon>Astatotilapia</taxon>
    </lineage>
</organism>
<sequence length="269" mass="30436">MMMAAAAVLLCVSSLMLFQCVSTYSVSLTKRTKLRYASEGDTAVLECPFMDPIHDQPPVWWREAFAYNIDQEVGQNFSLVLPSLMLNDSGIYSCSGEKVMHAYWLLVCPKFGPPAVKVFSEGDEVTMRCSDDWENSTSDFMFMKSIQTEGKIVYDDKFCSDNRITCSRDSLIISNVALEDAGEYVCAGSESQDECVSAEAFVLIHREPFGVYSTFYRVRWILLSGLQVMLCVVVVCVIQKTRRGDASFVASFRKHWSILYERRRENAVP</sequence>
<evidence type="ECO:0000313" key="6">
    <source>
        <dbReference type="Proteomes" id="UP000265100"/>
    </source>
</evidence>
<dbReference type="Bgee" id="ENSACLG00000016657">
    <property type="expression patterns" value="Expressed in liver and 6 other cell types or tissues"/>
</dbReference>
<keyword evidence="2" id="KW-0812">Transmembrane</keyword>
<proteinExistence type="predicted"/>
<accession>A0A3P8Q550</accession>
<feature type="chain" id="PRO_5044205932" description="Ig-like domain-containing protein" evidence="3">
    <location>
        <begin position="24"/>
        <end position="269"/>
    </location>
</feature>
<evidence type="ECO:0000259" key="4">
    <source>
        <dbReference type="PROSITE" id="PS50835"/>
    </source>
</evidence>
<dbReference type="Gene3D" id="2.60.40.10">
    <property type="entry name" value="Immunoglobulins"/>
    <property type="match status" value="1"/>
</dbReference>
<keyword evidence="6" id="KW-1185">Reference proteome</keyword>
<evidence type="ECO:0000256" key="3">
    <source>
        <dbReference type="SAM" id="SignalP"/>
    </source>
</evidence>